<dbReference type="Proteomes" id="UP001482513">
    <property type="component" value="Unassembled WGS sequence"/>
</dbReference>
<dbReference type="InterPro" id="IPR002347">
    <property type="entry name" value="SDR_fam"/>
</dbReference>
<keyword evidence="2" id="KW-0560">Oxidoreductase</keyword>
<evidence type="ECO:0000313" key="4">
    <source>
        <dbReference type="Proteomes" id="UP001482513"/>
    </source>
</evidence>
<dbReference type="PANTHER" id="PTHR43639:SF1">
    <property type="entry name" value="SHORT-CHAIN DEHYDROGENASE_REDUCTASE FAMILY PROTEIN"/>
    <property type="match status" value="1"/>
</dbReference>
<organism evidence="3 4">
    <name type="scientific">Leptolyngbya subtilissima DQ-A4</name>
    <dbReference type="NCBI Taxonomy" id="2933933"/>
    <lineage>
        <taxon>Bacteria</taxon>
        <taxon>Bacillati</taxon>
        <taxon>Cyanobacteriota</taxon>
        <taxon>Cyanophyceae</taxon>
        <taxon>Leptolyngbyales</taxon>
        <taxon>Leptolyngbyaceae</taxon>
        <taxon>Leptolyngbya group</taxon>
        <taxon>Leptolyngbya</taxon>
    </lineage>
</organism>
<keyword evidence="4" id="KW-1185">Reference proteome</keyword>
<dbReference type="InterPro" id="IPR036291">
    <property type="entry name" value="NAD(P)-bd_dom_sf"/>
</dbReference>
<dbReference type="Gene3D" id="3.40.50.720">
    <property type="entry name" value="NAD(P)-binding Rossmann-like Domain"/>
    <property type="match status" value="1"/>
</dbReference>
<dbReference type="EMBL" id="JAMPKX010000002">
    <property type="protein sequence ID" value="MEP0946840.1"/>
    <property type="molecule type" value="Genomic_DNA"/>
</dbReference>
<comment type="similarity">
    <text evidence="1">Belongs to the short-chain dehydrogenases/reductases (SDR) family.</text>
</comment>
<name>A0ABV0K236_9CYAN</name>
<evidence type="ECO:0000256" key="1">
    <source>
        <dbReference type="ARBA" id="ARBA00006484"/>
    </source>
</evidence>
<proteinExistence type="inferred from homology"/>
<dbReference type="CDD" id="cd05233">
    <property type="entry name" value="SDR_c"/>
    <property type="match status" value="1"/>
</dbReference>
<dbReference type="PANTHER" id="PTHR43639">
    <property type="entry name" value="OXIDOREDUCTASE, SHORT-CHAIN DEHYDROGENASE/REDUCTASE FAMILY (AFU_ORTHOLOGUE AFUA_5G02870)"/>
    <property type="match status" value="1"/>
</dbReference>
<dbReference type="PRINTS" id="PR00080">
    <property type="entry name" value="SDRFAMILY"/>
</dbReference>
<protein>
    <submittedName>
        <fullName evidence="3">SDR family oxidoreductase</fullName>
    </submittedName>
</protein>
<dbReference type="SUPFAM" id="SSF51735">
    <property type="entry name" value="NAD(P)-binding Rossmann-fold domains"/>
    <property type="match status" value="1"/>
</dbReference>
<sequence length="254" mass="26725">MTLIDLQGSTVLVTGASRGIGSAIARTLHDAGAAVILHYSQGEAEAEQLATDLGHERTHLVQADLAVPGAALVLWEQSLAWRSSVDAVINNAATMPAASITAEWEQWATAWQDTLQVNLVAMADLCREAIRYFQTQGGGTLVNLASRAAFRGDGPEFMAYAASKGGVIGLTRTIAKGFAADGVRAYAIAPGFVRTDRIEQVMAERGAEYVTRDIPMGAPAEPQDIANLVAFLVAGLAPHATGATFDVNGASYFH</sequence>
<dbReference type="RefSeq" id="WP_190696923.1">
    <property type="nucleotide sequence ID" value="NZ_JAMPKX010000002.1"/>
</dbReference>
<evidence type="ECO:0000256" key="2">
    <source>
        <dbReference type="ARBA" id="ARBA00023002"/>
    </source>
</evidence>
<comment type="caution">
    <text evidence="3">The sequence shown here is derived from an EMBL/GenBank/DDBJ whole genome shotgun (WGS) entry which is preliminary data.</text>
</comment>
<gene>
    <name evidence="3" type="ORF">NC992_08145</name>
</gene>
<dbReference type="Pfam" id="PF13561">
    <property type="entry name" value="adh_short_C2"/>
    <property type="match status" value="1"/>
</dbReference>
<dbReference type="PRINTS" id="PR00081">
    <property type="entry name" value="GDHRDH"/>
</dbReference>
<accession>A0ABV0K236</accession>
<reference evidence="3 4" key="1">
    <citation type="submission" date="2022-04" db="EMBL/GenBank/DDBJ databases">
        <title>Positive selection, recombination, and allopatry shape intraspecific diversity of widespread and dominant cyanobacteria.</title>
        <authorList>
            <person name="Wei J."/>
            <person name="Shu W."/>
            <person name="Hu C."/>
        </authorList>
    </citation>
    <scope>NUCLEOTIDE SEQUENCE [LARGE SCALE GENOMIC DNA]</scope>
    <source>
        <strain evidence="3 4">DQ-A4</strain>
    </source>
</reference>
<evidence type="ECO:0000313" key="3">
    <source>
        <dbReference type="EMBL" id="MEP0946840.1"/>
    </source>
</evidence>